<dbReference type="NCBIfam" id="TIGR01067">
    <property type="entry name" value="rplN_bact"/>
    <property type="match status" value="1"/>
</dbReference>
<dbReference type="InterPro" id="IPR019972">
    <property type="entry name" value="Ribosomal_uL14_CS"/>
</dbReference>
<evidence type="ECO:0000256" key="4">
    <source>
        <dbReference type="RuleBase" id="RU003949"/>
    </source>
</evidence>
<dbReference type="Pfam" id="PF00238">
    <property type="entry name" value="Ribosomal_L14"/>
    <property type="match status" value="1"/>
</dbReference>
<evidence type="ECO:0000256" key="1">
    <source>
        <dbReference type="ARBA" id="ARBA00022980"/>
    </source>
</evidence>
<name>A0A6J4LAR6_9BACT</name>
<dbReference type="GO" id="GO:0022625">
    <property type="term" value="C:cytosolic large ribosomal subunit"/>
    <property type="evidence" value="ECO:0007669"/>
    <property type="project" value="TreeGrafter"/>
</dbReference>
<keyword evidence="2 4" id="KW-0687">Ribonucleoprotein</keyword>
<dbReference type="GO" id="GO:0070180">
    <property type="term" value="F:large ribosomal subunit rRNA binding"/>
    <property type="evidence" value="ECO:0007669"/>
    <property type="project" value="TreeGrafter"/>
</dbReference>
<protein>
    <recommendedName>
        <fullName evidence="3 5">50S ribosomal protein L14</fullName>
    </recommendedName>
</protein>
<dbReference type="SMART" id="SM01374">
    <property type="entry name" value="Ribosomal_L14"/>
    <property type="match status" value="1"/>
</dbReference>
<dbReference type="GO" id="GO:0003735">
    <property type="term" value="F:structural constituent of ribosome"/>
    <property type="evidence" value="ECO:0007669"/>
    <property type="project" value="InterPro"/>
</dbReference>
<evidence type="ECO:0000256" key="3">
    <source>
        <dbReference type="ARBA" id="ARBA00035500"/>
    </source>
</evidence>
<evidence type="ECO:0000256" key="2">
    <source>
        <dbReference type="ARBA" id="ARBA00023274"/>
    </source>
</evidence>
<evidence type="ECO:0000313" key="6">
    <source>
        <dbReference type="EMBL" id="CAA9327189.1"/>
    </source>
</evidence>
<gene>
    <name evidence="6" type="ORF">AVDCRST_MAG89-1951</name>
</gene>
<keyword evidence="1 4" id="KW-0689">Ribosomal protein</keyword>
<dbReference type="CDD" id="cd00337">
    <property type="entry name" value="Ribosomal_uL14"/>
    <property type="match status" value="1"/>
</dbReference>
<accession>A0A6J4LAR6</accession>
<dbReference type="PROSITE" id="PS00049">
    <property type="entry name" value="RIBOSOMAL_L14"/>
    <property type="match status" value="1"/>
</dbReference>
<dbReference type="PANTHER" id="PTHR11761:SF3">
    <property type="entry name" value="LARGE RIBOSOMAL SUBUNIT PROTEIN UL14M"/>
    <property type="match status" value="1"/>
</dbReference>
<keyword evidence="5" id="KW-0699">rRNA-binding</keyword>
<dbReference type="Gene3D" id="2.40.150.20">
    <property type="entry name" value="Ribosomal protein L14"/>
    <property type="match status" value="1"/>
</dbReference>
<evidence type="ECO:0000256" key="5">
    <source>
        <dbReference type="RuleBase" id="RU003950"/>
    </source>
</evidence>
<dbReference type="EMBL" id="CADCTV010000414">
    <property type="protein sequence ID" value="CAA9327189.1"/>
    <property type="molecule type" value="Genomic_DNA"/>
</dbReference>
<dbReference type="AlphaFoldDB" id="A0A6J4LAR6"/>
<dbReference type="PANTHER" id="PTHR11761">
    <property type="entry name" value="50S/60S RIBOSOMAL PROTEIN L14/L23"/>
    <property type="match status" value="1"/>
</dbReference>
<dbReference type="InterPro" id="IPR036853">
    <property type="entry name" value="Ribosomal_uL14_sf"/>
</dbReference>
<proteinExistence type="inferred from homology"/>
<comment type="function">
    <text evidence="5">Binds to 23S rRNA. Forms part of two intersubunit bridges in the 70S ribosome.</text>
</comment>
<dbReference type="GO" id="GO:0006412">
    <property type="term" value="P:translation"/>
    <property type="evidence" value="ECO:0007669"/>
    <property type="project" value="InterPro"/>
</dbReference>
<organism evidence="6">
    <name type="scientific">uncultured Gemmatimonadota bacterium</name>
    <dbReference type="NCBI Taxonomy" id="203437"/>
    <lineage>
        <taxon>Bacteria</taxon>
        <taxon>Pseudomonadati</taxon>
        <taxon>Gemmatimonadota</taxon>
        <taxon>environmental samples</taxon>
    </lineage>
</organism>
<dbReference type="InterPro" id="IPR005745">
    <property type="entry name" value="Ribosomal_uL14_bac-type"/>
</dbReference>
<sequence>MAVKDALPDGTVKKGDVAKAVVVRTTRNVRRKDGSYIRFDENAVVIINDAGEPRATRIFGPVARELRDKRYMKIVSLAPEVL</sequence>
<keyword evidence="5" id="KW-0694">RNA-binding</keyword>
<comment type="similarity">
    <text evidence="4">Belongs to the universal ribosomal protein uL14 family.</text>
</comment>
<dbReference type="SUPFAM" id="SSF50193">
    <property type="entry name" value="Ribosomal protein L14"/>
    <property type="match status" value="1"/>
</dbReference>
<dbReference type="InterPro" id="IPR000218">
    <property type="entry name" value="Ribosomal_uL14"/>
</dbReference>
<reference evidence="6" key="1">
    <citation type="submission" date="2020-02" db="EMBL/GenBank/DDBJ databases">
        <authorList>
            <person name="Meier V. D."/>
        </authorList>
    </citation>
    <scope>NUCLEOTIDE SEQUENCE</scope>
    <source>
        <strain evidence="6">AVDCRST_MAG89</strain>
    </source>
</reference>